<feature type="region of interest" description="Disordered" evidence="1">
    <location>
        <begin position="470"/>
        <end position="620"/>
    </location>
</feature>
<protein>
    <submittedName>
        <fullName evidence="4 5">Uncharacterized protein LOC115465711 isoform X1</fullName>
    </submittedName>
</protein>
<feature type="region of interest" description="Disordered" evidence="1">
    <location>
        <begin position="1"/>
        <end position="44"/>
    </location>
</feature>
<dbReference type="RefSeq" id="XP_030052260.1">
    <property type="nucleotide sequence ID" value="XM_030196400.1"/>
</dbReference>
<dbReference type="RefSeq" id="XP_030052251.1">
    <property type="nucleotide sequence ID" value="XM_030196391.1"/>
</dbReference>
<gene>
    <name evidence="4 5 6 7 8" type="primary">LOC115465711</name>
</gene>
<evidence type="ECO:0000313" key="8">
    <source>
        <dbReference type="RefSeq" id="XP_030052286.1"/>
    </source>
</evidence>
<dbReference type="Gene3D" id="1.10.10.60">
    <property type="entry name" value="Homeodomain-like"/>
    <property type="match status" value="1"/>
</dbReference>
<dbReference type="GeneID" id="115465711"/>
<feature type="compositionally biased region" description="Pro residues" evidence="1">
    <location>
        <begin position="786"/>
        <end position="795"/>
    </location>
</feature>
<dbReference type="OrthoDB" id="9940550at2759"/>
<feature type="compositionally biased region" description="Basic residues" evidence="1">
    <location>
        <begin position="804"/>
        <end position="817"/>
    </location>
</feature>
<dbReference type="InterPro" id="IPR028002">
    <property type="entry name" value="Myb_DNA-bind_5"/>
</dbReference>
<proteinExistence type="predicted"/>
<dbReference type="RefSeq" id="XP_030052277.1">
    <property type="nucleotide sequence ID" value="XM_030196417.1"/>
</dbReference>
<sequence length="817" mass="88673">MSSEGSFSHWRTKTRSFHRQQQDAAGAASSSNTSTPAPSTSSTPTMLSYSLARAFVQELHLPFSTRSIRSASLPTPSLSPSLSTSSPSTSTAPAAVAPSTSAPTVAAPTVAAPTIAAPTIAAPTITLASAVVTSHFRDSMSATGRKRKANFSNEETETLVQHVVKHFSALYGSEALRTESTRRNQRRSQLWNQIQKHVNELGYTPRSIDDLKHKWRDLRLDVKRKITSKRSASSGTSGTLTPNDSRLTPMEKLVASTIGHHSSLDGEQDGMYLDPGTPRQSIFLQCRAPSGMCELSRGDRLNSTVLSRTEPRVPEVPAISPAVVGATQIFIGVGEEGHKEEPPDGDGDAMLTDTDIDIKPCPDTDINIKICPDTDIDIKPCLDTDINIKICPDTDTDIKPCLDTDINIKICPDTDIDIKPCLDTNIKICPNTDIDIKPCPETDIDIKPCPDMDIDIKPCPDMDIDIKPCPTTWPPVEEDANAGLLPGAQDVPSRCDSQGSMISSPEDSLGHLSAHPDWGQEGNAENPTLGLLHGSDSLRLKEEEEEEENEVGGGSQGMEMSSLPGGVLAPPTWQEHQEEWEQQSGSPQRSENAREDSLPSSASQEGDNVLAGSSAMPERADCSCMREERRTMWRTNVHRLLELEEQWDHLYHQELVMWEEDRLQQREQRAQDRELQLQLLSVLTDIRDELKHLREQRAASQENQTYISSSGEAPGTPQASPVAVEQPAIPILSSLDQEQPALSGPGSPDQEQPATSGTGSPDQEQPVVSVSGPGSPDQAQHDTPSPSSPGQPAPPAVAWSGSRSRNKGRSRGRSRIH</sequence>
<feature type="compositionally biased region" description="Low complexity" evidence="1">
    <location>
        <begin position="22"/>
        <end position="44"/>
    </location>
</feature>
<evidence type="ECO:0000313" key="7">
    <source>
        <dbReference type="RefSeq" id="XP_030052277.1"/>
    </source>
</evidence>
<feature type="compositionally biased region" description="Polar residues" evidence="1">
    <location>
        <begin position="698"/>
        <end position="711"/>
    </location>
</feature>
<evidence type="ECO:0000259" key="2">
    <source>
        <dbReference type="Pfam" id="PF13873"/>
    </source>
</evidence>
<dbReference type="RefSeq" id="XP_030052286.1">
    <property type="nucleotide sequence ID" value="XM_030196426.1"/>
</dbReference>
<feature type="compositionally biased region" description="Polar residues" evidence="1">
    <location>
        <begin position="749"/>
        <end position="768"/>
    </location>
</feature>
<feature type="compositionally biased region" description="Polar residues" evidence="1">
    <location>
        <begin position="229"/>
        <end position="246"/>
    </location>
</feature>
<feature type="region of interest" description="Disordered" evidence="1">
    <location>
        <begin position="72"/>
        <end position="102"/>
    </location>
</feature>
<dbReference type="Pfam" id="PF13873">
    <property type="entry name" value="Myb_DNA-bind_5"/>
    <property type="match status" value="1"/>
</dbReference>
<evidence type="ECO:0000313" key="4">
    <source>
        <dbReference type="RefSeq" id="XP_030052251.1"/>
    </source>
</evidence>
<dbReference type="AlphaFoldDB" id="A0A6P7XGI1"/>
<organism evidence="3 8">
    <name type="scientific">Microcaecilia unicolor</name>
    <dbReference type="NCBI Taxonomy" id="1415580"/>
    <lineage>
        <taxon>Eukaryota</taxon>
        <taxon>Metazoa</taxon>
        <taxon>Chordata</taxon>
        <taxon>Craniata</taxon>
        <taxon>Vertebrata</taxon>
        <taxon>Euteleostomi</taxon>
        <taxon>Amphibia</taxon>
        <taxon>Gymnophiona</taxon>
        <taxon>Siphonopidae</taxon>
        <taxon>Microcaecilia</taxon>
    </lineage>
</organism>
<dbReference type="PANTHER" id="PTHR23098">
    <property type="entry name" value="AGAP001331-PA-RELATED"/>
    <property type="match status" value="1"/>
</dbReference>
<evidence type="ECO:0000256" key="1">
    <source>
        <dbReference type="SAM" id="MobiDB-lite"/>
    </source>
</evidence>
<keyword evidence="3" id="KW-1185">Reference proteome</keyword>
<feature type="compositionally biased region" description="Polar residues" evidence="1">
    <location>
        <begin position="495"/>
        <end position="506"/>
    </location>
</feature>
<name>A0A6P7XGI1_9AMPH</name>
<reference evidence="4 5" key="1">
    <citation type="submission" date="2025-04" db="UniProtKB">
        <authorList>
            <consortium name="RefSeq"/>
        </authorList>
    </citation>
    <scope>IDENTIFICATION</scope>
</reference>
<dbReference type="KEGG" id="muo:115465711"/>
<evidence type="ECO:0000313" key="6">
    <source>
        <dbReference type="RefSeq" id="XP_030052268.1"/>
    </source>
</evidence>
<dbReference type="GO" id="GO:0005634">
    <property type="term" value="C:nucleus"/>
    <property type="evidence" value="ECO:0007669"/>
    <property type="project" value="TreeGrafter"/>
</dbReference>
<feature type="region of interest" description="Disordered" evidence="1">
    <location>
        <begin position="696"/>
        <end position="817"/>
    </location>
</feature>
<dbReference type="RefSeq" id="XP_030052268.1">
    <property type="nucleotide sequence ID" value="XM_030196408.1"/>
</dbReference>
<feature type="region of interest" description="Disordered" evidence="1">
    <location>
        <begin position="227"/>
        <end position="248"/>
    </location>
</feature>
<dbReference type="PANTHER" id="PTHR23098:SF17">
    <property type="entry name" value="MYB_SANT-LIKE DNA-BINDING DOMAIN-CONTAINING PROTEIN"/>
    <property type="match status" value="1"/>
</dbReference>
<feature type="domain" description="Myb/SANT-like DNA-binding" evidence="2">
    <location>
        <begin position="147"/>
        <end position="227"/>
    </location>
</feature>
<evidence type="ECO:0000313" key="5">
    <source>
        <dbReference type="RefSeq" id="XP_030052260.1"/>
    </source>
</evidence>
<dbReference type="Proteomes" id="UP000515156">
    <property type="component" value="Chromosome 1"/>
</dbReference>
<accession>A0A6P7XGI1</accession>
<evidence type="ECO:0000313" key="3">
    <source>
        <dbReference type="Proteomes" id="UP000515156"/>
    </source>
</evidence>